<comment type="caution">
    <text evidence="2">The sequence shown here is derived from an EMBL/GenBank/DDBJ whole genome shotgun (WGS) entry which is preliminary data.</text>
</comment>
<dbReference type="AlphaFoldDB" id="A0A0F9F086"/>
<accession>A0A0F9F086</accession>
<feature type="transmembrane region" description="Helical" evidence="1">
    <location>
        <begin position="6"/>
        <end position="22"/>
    </location>
</feature>
<gene>
    <name evidence="2" type="ORF">LCGC14_2011480</name>
</gene>
<dbReference type="EMBL" id="LAZR01023070">
    <property type="protein sequence ID" value="KKL79768.1"/>
    <property type="molecule type" value="Genomic_DNA"/>
</dbReference>
<keyword evidence="1" id="KW-0812">Transmembrane</keyword>
<sequence>MNEVIVGWIGIFIGWTVTLLYMKGKLGQLPFYDRLISFLYADPAVNSLVDTEEFLTNLREAVVDQILNNQPQLFDAIAKQRVILANQEREPVAIFLSVDTFKMLVRKTLSEDHLNEVDSLYDAIQGLDMPIGHLGVLPIYVSELLVEAPVFIAGGIHWKM</sequence>
<reference evidence="2" key="1">
    <citation type="journal article" date="2015" name="Nature">
        <title>Complex archaea that bridge the gap between prokaryotes and eukaryotes.</title>
        <authorList>
            <person name="Spang A."/>
            <person name="Saw J.H."/>
            <person name="Jorgensen S.L."/>
            <person name="Zaremba-Niedzwiedzka K."/>
            <person name="Martijn J."/>
            <person name="Lind A.E."/>
            <person name="van Eijk R."/>
            <person name="Schleper C."/>
            <person name="Guy L."/>
            <person name="Ettema T.J."/>
        </authorList>
    </citation>
    <scope>NUCLEOTIDE SEQUENCE</scope>
</reference>
<protein>
    <submittedName>
        <fullName evidence="2">Uncharacterized protein</fullName>
    </submittedName>
</protein>
<keyword evidence="1" id="KW-1133">Transmembrane helix</keyword>
<proteinExistence type="predicted"/>
<evidence type="ECO:0000256" key="1">
    <source>
        <dbReference type="SAM" id="Phobius"/>
    </source>
</evidence>
<evidence type="ECO:0000313" key="2">
    <source>
        <dbReference type="EMBL" id="KKL79768.1"/>
    </source>
</evidence>
<organism evidence="2">
    <name type="scientific">marine sediment metagenome</name>
    <dbReference type="NCBI Taxonomy" id="412755"/>
    <lineage>
        <taxon>unclassified sequences</taxon>
        <taxon>metagenomes</taxon>
        <taxon>ecological metagenomes</taxon>
    </lineage>
</organism>
<name>A0A0F9F086_9ZZZZ</name>
<keyword evidence="1" id="KW-0472">Membrane</keyword>